<comment type="similarity">
    <text evidence="1 7 9">Belongs to the glycosyl hydrolase 67 family.</text>
</comment>
<evidence type="ECO:0000259" key="13">
    <source>
        <dbReference type="Pfam" id="PF07488"/>
    </source>
</evidence>
<evidence type="ECO:0000256" key="4">
    <source>
        <dbReference type="ARBA" id="ARBA00023277"/>
    </source>
</evidence>
<dbReference type="STRING" id="380358.XALC_0062"/>
<evidence type="ECO:0000256" key="2">
    <source>
        <dbReference type="ARBA" id="ARBA00022651"/>
    </source>
</evidence>
<feature type="active site" description="Proton donor" evidence="8">
    <location>
        <position position="372"/>
    </location>
</feature>
<proteinExistence type="inferred from homology"/>
<dbReference type="Gene3D" id="3.90.1330.10">
    <property type="entry name" value="Alpha-glucuronidase, C-terminal domain"/>
    <property type="match status" value="1"/>
</dbReference>
<dbReference type="InterPro" id="IPR011100">
    <property type="entry name" value="Glyco_hydro_67_cat"/>
</dbReference>
<evidence type="ECO:0000313" key="14">
    <source>
        <dbReference type="EMBL" id="CBA14608.1"/>
    </source>
</evidence>
<dbReference type="SUPFAM" id="SSF55545">
    <property type="entry name" value="beta-N-acetylhexosaminidase-like domain"/>
    <property type="match status" value="1"/>
</dbReference>
<evidence type="ECO:0000256" key="5">
    <source>
        <dbReference type="ARBA" id="ARBA00023295"/>
    </source>
</evidence>
<dbReference type="PANTHER" id="PTHR39207:SF1">
    <property type="entry name" value="ALPHA-GLUCURONIDASE A"/>
    <property type="match status" value="1"/>
</dbReference>
<evidence type="ECO:0000256" key="9">
    <source>
        <dbReference type="RuleBase" id="RU361198"/>
    </source>
</evidence>
<keyword evidence="4 9" id="KW-0119">Carbohydrate metabolism</keyword>
<feature type="active site" description="Proton acceptor" evidence="8">
    <location>
        <position position="476"/>
    </location>
</feature>
<comment type="subunit">
    <text evidence="9">Homodimer.</text>
</comment>
<dbReference type="GO" id="GO:0046559">
    <property type="term" value="F:alpha-glucuronidase activity"/>
    <property type="evidence" value="ECO:0007669"/>
    <property type="project" value="InterPro"/>
</dbReference>
<gene>
    <name evidence="14" type="ordered locus">XALc_0062</name>
</gene>
<organism evidence="14 15">
    <name type="scientific">Xanthomonas albilineans (strain GPE PC73 / CFBP 7063)</name>
    <dbReference type="NCBI Taxonomy" id="380358"/>
    <lineage>
        <taxon>Bacteria</taxon>
        <taxon>Pseudomonadati</taxon>
        <taxon>Pseudomonadota</taxon>
        <taxon>Gammaproteobacteria</taxon>
        <taxon>Lysobacterales</taxon>
        <taxon>Lysobacteraceae</taxon>
        <taxon>Xanthomonas</taxon>
    </lineage>
</organism>
<dbReference type="InterPro" id="IPR029018">
    <property type="entry name" value="Hex-like_dom2"/>
</dbReference>
<keyword evidence="6 9" id="KW-0624">Polysaccharide degradation</keyword>
<feature type="region of interest" description="Disordered" evidence="10">
    <location>
        <begin position="23"/>
        <end position="46"/>
    </location>
</feature>
<dbReference type="PIRSF" id="PIRSF029900">
    <property type="entry name" value="Alpha-glucuronds"/>
    <property type="match status" value="1"/>
</dbReference>
<keyword evidence="2 7" id="KW-0858">Xylan degradation</keyword>
<dbReference type="KEGG" id="xal:XALC_0062"/>
<dbReference type="InterPro" id="IPR017853">
    <property type="entry name" value="GH"/>
</dbReference>
<dbReference type="Gene3D" id="3.30.379.10">
    <property type="entry name" value="Chitobiase/beta-hexosaminidase domain 2-like"/>
    <property type="match status" value="1"/>
</dbReference>
<sequence length="784" mass="86682">MLCKHWARSGLSWVNPVSWHPVSRDGSGHARCPHGTGKRPTRGCAPPPVASAVERARMSGAAAPRRRWYRHWGWLCLALLLPMSTLRAEDGYALWLRYPALAQAQAAPWRAYATELIANADTPLQQAARAELQRGLAGMLGAAPPLATTVHRAGALVLGTAASPAIARLRLDTRGLGEEGYLIHSVVIDGRPATVLVGGGERGVLYAAFGFLRLLQTGQAPTPLHLRDAPRVQLRMLDHWDNLDGFVERGYAGASLWNWHALPEHVDPRYTDYARANASVGINGAVLNNVNANAISLTAPYLDKAAALAAVLRRYGIRLYLSARFSAPIEIGGLTTADPLNPAVRRWWRAEADAIYARIPDFGGFLVKANSEGQPGPQDYGRSHADGANMLADALAPHGGVVIWRAFVYAHPHAHPGDRAKQAYNEFVPLDGKFRDNVLLQVKNGPIDFQPREPFHPVFGAMPRTPLMLEFQITKEYLGFATHLAYLGTLYQETLQADTRRGKRATVARIVEGALDRHTRSGIAGVANIGADRNWCGSIFDQANWYAFGRLAWNPQGNARSIAEEWVRMSFGNDPALVAPVVDMMMASREAVVDYMTPLGLHHLMGRGHHYGPAPWDAGSVRADWDPVYYHRADRNGIGFDRSATGSDAVAQYAPPLARRFSDVRRVPERYLLWFHHVSWDHRMHSGRSLWEELIAHYDHGVAEVARMRATWAGLAPYVDAQRYRQVADFLVIQQREAQWWRDASIAYWQQVSGRALPPGVVPPAHPLAYYQSLSFPNAPGNPK</sequence>
<feature type="active site" description="Proton acceptor" evidence="8">
    <location>
        <position position="448"/>
    </location>
</feature>
<evidence type="ECO:0000256" key="3">
    <source>
        <dbReference type="ARBA" id="ARBA00022801"/>
    </source>
</evidence>
<dbReference type="InterPro" id="IPR005154">
    <property type="entry name" value="Glyco_hydro_67_aGlcAse_N"/>
</dbReference>
<evidence type="ECO:0000256" key="7">
    <source>
        <dbReference type="PIRNR" id="PIRNR029900"/>
    </source>
</evidence>
<dbReference type="Pfam" id="PF07488">
    <property type="entry name" value="Glyco_hydro_67M"/>
    <property type="match status" value="1"/>
</dbReference>
<dbReference type="PANTHER" id="PTHR39207">
    <property type="entry name" value="ALPHA-GLUCURONIDASE A"/>
    <property type="match status" value="1"/>
</dbReference>
<evidence type="ECO:0000256" key="8">
    <source>
        <dbReference type="PIRSR" id="PIRSR029900-1"/>
    </source>
</evidence>
<dbReference type="InterPro" id="IPR011395">
    <property type="entry name" value="Glyco_hydro_67_aGlcAse"/>
</dbReference>
<dbReference type="Gene3D" id="3.20.20.80">
    <property type="entry name" value="Glycosidases"/>
    <property type="match status" value="1"/>
</dbReference>
<comment type="catalytic activity">
    <reaction evidence="9">
        <text>Hydrolysis of (1-&gt;2)-alpha-D-(4-O-methyl)glucuronosyl links in the main chain of hardwood xylans.</text>
        <dbReference type="EC" id="3.2.1.131"/>
    </reaction>
</comment>
<feature type="domain" description="Glycosyl hydrolase family 67 C-terminal" evidence="12">
    <location>
        <begin position="536"/>
        <end position="759"/>
    </location>
</feature>
<evidence type="ECO:0000313" key="15">
    <source>
        <dbReference type="Proteomes" id="UP000001890"/>
    </source>
</evidence>
<dbReference type="InterPro" id="IPR037054">
    <property type="entry name" value="A-glucoronidase_C_sf"/>
</dbReference>
<keyword evidence="3 7" id="KW-0378">Hydrolase</keyword>
<dbReference type="Pfam" id="PF03648">
    <property type="entry name" value="Glyco_hydro_67N"/>
    <property type="match status" value="1"/>
</dbReference>
<protein>
    <recommendedName>
        <fullName evidence="9">Xylan alpha-1,2-glucuronidase</fullName>
        <ecNumber evidence="9">3.2.1.131</ecNumber>
    </recommendedName>
</protein>
<evidence type="ECO:0000256" key="1">
    <source>
        <dbReference type="ARBA" id="ARBA00008833"/>
    </source>
</evidence>
<accession>D2U911</accession>
<evidence type="ECO:0000259" key="11">
    <source>
        <dbReference type="Pfam" id="PF03648"/>
    </source>
</evidence>
<keyword evidence="5 7" id="KW-0326">Glycosidase</keyword>
<dbReference type="EMBL" id="FP565176">
    <property type="protein sequence ID" value="CBA14608.1"/>
    <property type="molecule type" value="Genomic_DNA"/>
</dbReference>
<feature type="domain" description="Alpha glucuronidase N-terminal" evidence="11">
    <location>
        <begin position="94"/>
        <end position="210"/>
    </location>
</feature>
<evidence type="ECO:0000256" key="6">
    <source>
        <dbReference type="ARBA" id="ARBA00023326"/>
    </source>
</evidence>
<dbReference type="Proteomes" id="UP000001890">
    <property type="component" value="Chromosome"/>
</dbReference>
<dbReference type="InterPro" id="IPR011099">
    <property type="entry name" value="Glyco_hydro_67_C"/>
</dbReference>
<dbReference type="GO" id="GO:0005576">
    <property type="term" value="C:extracellular region"/>
    <property type="evidence" value="ECO:0007669"/>
    <property type="project" value="InterPro"/>
</dbReference>
<dbReference type="GO" id="GO:0033939">
    <property type="term" value="F:xylan alpha-1,2-glucuronosidase activity"/>
    <property type="evidence" value="ECO:0007669"/>
    <property type="project" value="UniProtKB-EC"/>
</dbReference>
<evidence type="ECO:0000256" key="10">
    <source>
        <dbReference type="SAM" id="MobiDB-lite"/>
    </source>
</evidence>
<name>D2U911_XANAP</name>
<feature type="domain" description="Glycosyl hydrolase family 67 catalytic" evidence="13">
    <location>
        <begin position="215"/>
        <end position="535"/>
    </location>
</feature>
<dbReference type="Pfam" id="PF07477">
    <property type="entry name" value="Glyco_hydro_67C"/>
    <property type="match status" value="1"/>
</dbReference>
<dbReference type="SUPFAM" id="SSF51445">
    <property type="entry name" value="(Trans)glycosidases"/>
    <property type="match status" value="1"/>
</dbReference>
<dbReference type="GO" id="GO:0045493">
    <property type="term" value="P:xylan catabolic process"/>
    <property type="evidence" value="ECO:0007669"/>
    <property type="project" value="UniProtKB-KW"/>
</dbReference>
<reference evidence="14 15" key="1">
    <citation type="journal article" date="2009" name="BMC Genomics">
        <title>The complete genome sequence of Xanthomonas albilineans provides new insights into the reductive genome evolution of the xylem-limited Xanthomonadaceae.</title>
        <authorList>
            <person name="Pieretti I."/>
            <person name="Royer M."/>
            <person name="Barbe V."/>
            <person name="Carrere S."/>
            <person name="Koebnik R."/>
            <person name="Cociancich S."/>
            <person name="Couloux A."/>
            <person name="Darrasse A."/>
            <person name="Gouzy J."/>
            <person name="Jacques M.A."/>
            <person name="Lauber E."/>
            <person name="Manceau C."/>
            <person name="Mangenot S."/>
            <person name="Poussier S."/>
            <person name="Segurens B."/>
            <person name="Szurek B."/>
            <person name="Verdier V."/>
            <person name="Arlat M."/>
            <person name="Rott P."/>
        </authorList>
    </citation>
    <scope>NUCLEOTIDE SEQUENCE [LARGE SCALE GENOMIC DNA]</scope>
    <source>
        <strain evidence="15">GPE PC73 / CFBP 7063</strain>
    </source>
</reference>
<dbReference type="EC" id="3.2.1.131" evidence="9"/>
<evidence type="ECO:0000259" key="12">
    <source>
        <dbReference type="Pfam" id="PF07477"/>
    </source>
</evidence>
<dbReference type="eggNOG" id="COG3661">
    <property type="taxonomic scope" value="Bacteria"/>
</dbReference>
<dbReference type="AlphaFoldDB" id="D2U911"/>
<keyword evidence="15" id="KW-1185">Reference proteome</keyword>